<comment type="caution">
    <text evidence="5">Lacks conserved residue(s) required for the propagation of feature annotation.</text>
</comment>
<dbReference type="UniPathway" id="UPA00588">
    <property type="reaction ID" value="UER00649"/>
</dbReference>
<sequence>MLIGPPASGKGTVGALLSEKLHLPIFSVGELLRDIPENSIFYKPLHDSMDKGELAPDSIAAGVIRDELKSDKYQNGYILDGWMRDITQKDSFDPNVDYAVFIKVSPETSIKRISGRRFCLKDDFSCNIYTLPPQDPNHCDKCGGELVQRDDDREDVAKKRLDLFEKETLPVVEYYKNQGNLIEVGGEGTPGEVSNLILTALNNRDSN</sequence>
<dbReference type="GO" id="GO:0004017">
    <property type="term" value="F:AMP kinase activity"/>
    <property type="evidence" value="ECO:0007669"/>
    <property type="project" value="UniProtKB-UniRule"/>
</dbReference>
<feature type="binding site" evidence="5">
    <location>
        <position position="188"/>
    </location>
    <ligand>
        <name>ATP</name>
        <dbReference type="ChEBI" id="CHEBI:30616"/>
    </ligand>
</feature>
<comment type="similarity">
    <text evidence="5 6">Belongs to the adenylate kinase family.</text>
</comment>
<dbReference type="GO" id="GO:0005737">
    <property type="term" value="C:cytoplasm"/>
    <property type="evidence" value="ECO:0007669"/>
    <property type="project" value="UniProtKB-SubCell"/>
</dbReference>
<protein>
    <recommendedName>
        <fullName evidence="5 7">Adenylate kinase</fullName>
        <shortName evidence="5">AK</shortName>
        <ecNumber evidence="5 7">2.7.4.3</ecNumber>
    </recommendedName>
    <alternativeName>
        <fullName evidence="5">ATP-AMP transphosphorylase</fullName>
    </alternativeName>
    <alternativeName>
        <fullName evidence="5">ATP:AMP phosphotransferase</fullName>
    </alternativeName>
    <alternativeName>
        <fullName evidence="5">Adenylate monophosphate kinase</fullName>
    </alternativeName>
</protein>
<comment type="subcellular location">
    <subcellularLocation>
        <location evidence="5 7">Cytoplasm</location>
    </subcellularLocation>
</comment>
<evidence type="ECO:0000256" key="4">
    <source>
        <dbReference type="ARBA" id="ARBA00022777"/>
    </source>
</evidence>
<dbReference type="Gene3D" id="3.40.50.300">
    <property type="entry name" value="P-loop containing nucleotide triphosphate hydrolases"/>
    <property type="match status" value="1"/>
</dbReference>
<dbReference type="AlphaFoldDB" id="A0A1F4UQL1"/>
<evidence type="ECO:0000259" key="8">
    <source>
        <dbReference type="Pfam" id="PF05191"/>
    </source>
</evidence>
<dbReference type="SUPFAM" id="SSF52540">
    <property type="entry name" value="P-loop containing nucleoside triphosphate hydrolases"/>
    <property type="match status" value="1"/>
</dbReference>
<evidence type="ECO:0000313" key="9">
    <source>
        <dbReference type="EMBL" id="OGC47248.1"/>
    </source>
</evidence>
<dbReference type="STRING" id="1802617.A2886_01200"/>
<evidence type="ECO:0000256" key="7">
    <source>
        <dbReference type="RuleBase" id="RU003331"/>
    </source>
</evidence>
<keyword evidence="1 5" id="KW-0808">Transferase</keyword>
<gene>
    <name evidence="5" type="primary">adk</name>
    <name evidence="9" type="ORF">A2886_01200</name>
</gene>
<evidence type="ECO:0000256" key="5">
    <source>
        <dbReference type="HAMAP-Rule" id="MF_00235"/>
    </source>
</evidence>
<keyword evidence="5" id="KW-0963">Cytoplasm</keyword>
<keyword evidence="5 7" id="KW-0067">ATP-binding</keyword>
<evidence type="ECO:0000313" key="10">
    <source>
        <dbReference type="Proteomes" id="UP000176608"/>
    </source>
</evidence>
<keyword evidence="3 5" id="KW-0547">Nucleotide-binding</keyword>
<feature type="binding site" evidence="5">
    <location>
        <position position="160"/>
    </location>
    <ligand>
        <name>AMP</name>
        <dbReference type="ChEBI" id="CHEBI:456215"/>
    </ligand>
</feature>
<dbReference type="SUPFAM" id="SSF57774">
    <property type="entry name" value="Microbial and mitochondrial ADK, insert 'zinc finger' domain"/>
    <property type="match status" value="1"/>
</dbReference>
<dbReference type="Proteomes" id="UP000176608">
    <property type="component" value="Unassembled WGS sequence"/>
</dbReference>
<feature type="binding site" evidence="5">
    <location>
        <position position="88"/>
    </location>
    <ligand>
        <name>AMP</name>
        <dbReference type="ChEBI" id="CHEBI:456215"/>
    </ligand>
</feature>
<dbReference type="InterPro" id="IPR000850">
    <property type="entry name" value="Adenylat/UMP-CMP_kin"/>
</dbReference>
<comment type="catalytic activity">
    <reaction evidence="5 7">
        <text>AMP + ATP = 2 ADP</text>
        <dbReference type="Rhea" id="RHEA:12973"/>
        <dbReference type="ChEBI" id="CHEBI:30616"/>
        <dbReference type="ChEBI" id="CHEBI:456215"/>
        <dbReference type="ChEBI" id="CHEBI:456216"/>
        <dbReference type="EC" id="2.7.4.3"/>
    </reaction>
</comment>
<keyword evidence="2 5" id="KW-0545">Nucleotide biosynthesis</keyword>
<dbReference type="InterPro" id="IPR007862">
    <property type="entry name" value="Adenylate_kinase_lid-dom"/>
</dbReference>
<evidence type="ECO:0000256" key="1">
    <source>
        <dbReference type="ARBA" id="ARBA00022679"/>
    </source>
</evidence>
<feature type="binding site" evidence="5">
    <location>
        <position position="116"/>
    </location>
    <ligand>
        <name>ATP</name>
        <dbReference type="ChEBI" id="CHEBI:30616"/>
    </ligand>
</feature>
<evidence type="ECO:0000256" key="2">
    <source>
        <dbReference type="ARBA" id="ARBA00022727"/>
    </source>
</evidence>
<comment type="domain">
    <text evidence="5">Consists of three domains, a large central CORE domain and two small peripheral domains, NMPbind and LID, which undergo movements during catalysis. The LID domain closes over the site of phosphoryl transfer upon ATP binding. Assembling and dissambling the active center during each catalytic cycle provides an effective means to prevent ATP hydrolysis.</text>
</comment>
<feature type="domain" description="Adenylate kinase active site lid" evidence="8">
    <location>
        <begin position="116"/>
        <end position="151"/>
    </location>
</feature>
<comment type="function">
    <text evidence="5">Catalyzes the reversible transfer of the terminal phosphate group between ATP and AMP. Plays an important role in cellular energy homeostasis and in adenine nucleotide metabolism.</text>
</comment>
<dbReference type="Pfam" id="PF05191">
    <property type="entry name" value="ADK_lid"/>
    <property type="match status" value="1"/>
</dbReference>
<dbReference type="PRINTS" id="PR00094">
    <property type="entry name" value="ADENYLTKNASE"/>
</dbReference>
<keyword evidence="4 5" id="KW-0418">Kinase</keyword>
<comment type="caution">
    <text evidence="9">The sequence shown here is derived from an EMBL/GenBank/DDBJ whole genome shotgun (WGS) entry which is preliminary data.</text>
</comment>
<dbReference type="EMBL" id="MEVA01000016">
    <property type="protein sequence ID" value="OGC47248.1"/>
    <property type="molecule type" value="Genomic_DNA"/>
</dbReference>
<dbReference type="HAMAP" id="MF_00235">
    <property type="entry name" value="Adenylate_kinase_Adk"/>
    <property type="match status" value="1"/>
</dbReference>
<feature type="binding site" evidence="5">
    <location>
        <position position="33"/>
    </location>
    <ligand>
        <name>AMP</name>
        <dbReference type="ChEBI" id="CHEBI:456215"/>
    </ligand>
</feature>
<proteinExistence type="inferred from homology"/>
<comment type="pathway">
    <text evidence="5">Purine metabolism; AMP biosynthesis via salvage pathway; AMP from ADP: step 1/1.</text>
</comment>
<dbReference type="CDD" id="cd01428">
    <property type="entry name" value="ADK"/>
    <property type="match status" value="1"/>
</dbReference>
<dbReference type="Pfam" id="PF00406">
    <property type="entry name" value="ADK"/>
    <property type="match status" value="1"/>
</dbReference>
<name>A0A1F4UQL1_UNCKA</name>
<comment type="subunit">
    <text evidence="5 7">Monomer.</text>
</comment>
<evidence type="ECO:0000256" key="3">
    <source>
        <dbReference type="ARBA" id="ARBA00022741"/>
    </source>
</evidence>
<feature type="region of interest" description="LID" evidence="5">
    <location>
        <begin position="115"/>
        <end position="152"/>
    </location>
</feature>
<reference evidence="9 10" key="1">
    <citation type="journal article" date="2016" name="Nat. Commun.">
        <title>Thousands of microbial genomes shed light on interconnected biogeochemical processes in an aquifer system.</title>
        <authorList>
            <person name="Anantharaman K."/>
            <person name="Brown C.T."/>
            <person name="Hug L.A."/>
            <person name="Sharon I."/>
            <person name="Castelle C.J."/>
            <person name="Probst A.J."/>
            <person name="Thomas B.C."/>
            <person name="Singh A."/>
            <person name="Wilkins M.J."/>
            <person name="Karaoz U."/>
            <person name="Brodie E.L."/>
            <person name="Williams K.H."/>
            <person name="Hubbard S.S."/>
            <person name="Banfield J.F."/>
        </authorList>
    </citation>
    <scope>NUCLEOTIDE SEQUENCE [LARGE SCALE GENOMIC DNA]</scope>
</reference>
<dbReference type="InterPro" id="IPR027417">
    <property type="entry name" value="P-loop_NTPase"/>
</dbReference>
<feature type="binding site" evidence="5">
    <location>
        <begin position="7"/>
        <end position="12"/>
    </location>
    <ligand>
        <name>ATP</name>
        <dbReference type="ChEBI" id="CHEBI:30616"/>
    </ligand>
</feature>
<dbReference type="GO" id="GO:0044209">
    <property type="term" value="P:AMP salvage"/>
    <property type="evidence" value="ECO:0007669"/>
    <property type="project" value="UniProtKB-UniRule"/>
</dbReference>
<accession>A0A1F4UQL1</accession>
<feature type="binding site" evidence="5">
    <location>
        <position position="149"/>
    </location>
    <ligand>
        <name>AMP</name>
        <dbReference type="ChEBI" id="CHEBI:456215"/>
    </ligand>
</feature>
<dbReference type="InterPro" id="IPR036193">
    <property type="entry name" value="ADK_active_lid_dom_sf"/>
</dbReference>
<dbReference type="GO" id="GO:0005524">
    <property type="term" value="F:ATP binding"/>
    <property type="evidence" value="ECO:0007669"/>
    <property type="project" value="UniProtKB-UniRule"/>
</dbReference>
<dbReference type="EC" id="2.7.4.3" evidence="5 7"/>
<evidence type="ECO:0000256" key="6">
    <source>
        <dbReference type="RuleBase" id="RU003330"/>
    </source>
</evidence>
<dbReference type="PANTHER" id="PTHR23359">
    <property type="entry name" value="NUCLEOTIDE KINASE"/>
    <property type="match status" value="1"/>
</dbReference>
<organism evidence="9 10">
    <name type="scientific">candidate division WWE3 bacterium RIFCSPHIGHO2_01_FULL_42_13</name>
    <dbReference type="NCBI Taxonomy" id="1802617"/>
    <lineage>
        <taxon>Bacteria</taxon>
        <taxon>Katanobacteria</taxon>
    </lineage>
</organism>